<dbReference type="InterPro" id="IPR009030">
    <property type="entry name" value="Growth_fac_rcpt_cys_sf"/>
</dbReference>
<feature type="domain" description="EGF-like" evidence="13">
    <location>
        <begin position="359"/>
        <end position="390"/>
    </location>
</feature>
<dbReference type="GO" id="GO:0007156">
    <property type="term" value="P:homophilic cell adhesion via plasma membrane adhesion molecules"/>
    <property type="evidence" value="ECO:0007669"/>
    <property type="project" value="TreeGrafter"/>
</dbReference>
<dbReference type="Gene3D" id="2.10.25.10">
    <property type="entry name" value="Laminin"/>
    <property type="match status" value="1"/>
</dbReference>
<comment type="similarity">
    <text evidence="2">Belongs to the immunoglobulin superfamily. DCC family.</text>
</comment>
<dbReference type="Pfam" id="PF07679">
    <property type="entry name" value="I-set"/>
    <property type="match status" value="1"/>
</dbReference>
<keyword evidence="9 12" id="KW-1015">Disulfide bond</keyword>
<gene>
    <name evidence="16" type="primary">Hmcn2</name>
    <name evidence="16" type="ORF">UROIND_R03058</name>
</gene>
<dbReference type="InterPro" id="IPR013783">
    <property type="entry name" value="Ig-like_fold"/>
</dbReference>
<comment type="subcellular location">
    <subcellularLocation>
        <location evidence="1">Secreted</location>
        <location evidence="1">Extracellular space</location>
        <location evidence="1">Extracellular matrix</location>
    </subcellularLocation>
</comment>
<dbReference type="Gene3D" id="2.60.40.10">
    <property type="entry name" value="Immunoglobulins"/>
    <property type="match status" value="1"/>
</dbReference>
<evidence type="ECO:0000256" key="6">
    <source>
        <dbReference type="ARBA" id="ARBA00022729"/>
    </source>
</evidence>
<dbReference type="GO" id="GO:0005509">
    <property type="term" value="F:calcium ion binding"/>
    <property type="evidence" value="ECO:0007669"/>
    <property type="project" value="InterPro"/>
</dbReference>
<dbReference type="Gene3D" id="2.40.155.10">
    <property type="entry name" value="Green fluorescent protein"/>
    <property type="match status" value="1"/>
</dbReference>
<dbReference type="PANTHER" id="PTHR10075:SF14">
    <property type="entry name" value="CELL ADHESION MOLECULE DSCAM2-RELATED"/>
    <property type="match status" value="1"/>
</dbReference>
<dbReference type="PROSITE" id="PS50835">
    <property type="entry name" value="IG_LIKE"/>
    <property type="match status" value="1"/>
</dbReference>
<dbReference type="FunFam" id="2.60.40.10:FF:000189">
    <property type="entry name" value="Neogenin isoform 3"/>
    <property type="match status" value="1"/>
</dbReference>
<name>A0A852KEY8_UROIN</name>
<evidence type="ECO:0000256" key="3">
    <source>
        <dbReference type="ARBA" id="ARBA00022525"/>
    </source>
</evidence>
<dbReference type="Proteomes" id="UP000654395">
    <property type="component" value="Unassembled WGS sequence"/>
</dbReference>
<dbReference type="InterPro" id="IPR013098">
    <property type="entry name" value="Ig_I-set"/>
</dbReference>
<dbReference type="FunFam" id="2.10.25.10:FF:000038">
    <property type="entry name" value="Fibrillin 2"/>
    <property type="match status" value="1"/>
</dbReference>
<keyword evidence="10" id="KW-0325">Glycoprotein</keyword>
<dbReference type="InterPro" id="IPR018097">
    <property type="entry name" value="EGF_Ca-bd_CS"/>
</dbReference>
<dbReference type="CDD" id="cd00054">
    <property type="entry name" value="EGF_CA"/>
    <property type="match status" value="1"/>
</dbReference>
<dbReference type="SMART" id="SM00408">
    <property type="entry name" value="IGc2"/>
    <property type="match status" value="1"/>
</dbReference>
<dbReference type="InterPro" id="IPR009017">
    <property type="entry name" value="GFP"/>
</dbReference>
<evidence type="ECO:0000313" key="17">
    <source>
        <dbReference type="Proteomes" id="UP000654395"/>
    </source>
</evidence>
<evidence type="ECO:0000256" key="10">
    <source>
        <dbReference type="ARBA" id="ARBA00023180"/>
    </source>
</evidence>
<dbReference type="InterPro" id="IPR007110">
    <property type="entry name" value="Ig-like_dom"/>
</dbReference>
<dbReference type="Pfam" id="PF07645">
    <property type="entry name" value="EGF_CA"/>
    <property type="match status" value="1"/>
</dbReference>
<reference evidence="16" key="1">
    <citation type="submission" date="2020-02" db="EMBL/GenBank/DDBJ databases">
        <title>Bird 10,000 Genomes (B10K) Project - Family phase.</title>
        <authorList>
            <person name="Zhang G."/>
        </authorList>
    </citation>
    <scope>NUCLEOTIDE SEQUENCE</scope>
    <source>
        <strain evidence="16">B10K-DU-030-59</strain>
    </source>
</reference>
<dbReference type="SMART" id="SM00409">
    <property type="entry name" value="IG"/>
    <property type="match status" value="1"/>
</dbReference>
<keyword evidence="7" id="KW-0677">Repeat</keyword>
<dbReference type="GO" id="GO:0070593">
    <property type="term" value="P:dendrite self-avoidance"/>
    <property type="evidence" value="ECO:0007669"/>
    <property type="project" value="TreeGrafter"/>
</dbReference>
<dbReference type="PROSITE" id="PS00010">
    <property type="entry name" value="ASX_HYDROXYL"/>
    <property type="match status" value="1"/>
</dbReference>
<protein>
    <submittedName>
        <fullName evidence="16">HMCN2 protein</fullName>
    </submittedName>
</protein>
<evidence type="ECO:0000256" key="8">
    <source>
        <dbReference type="ARBA" id="ARBA00022837"/>
    </source>
</evidence>
<keyword evidence="3" id="KW-0964">Secreted</keyword>
<dbReference type="SUPFAM" id="SSF57184">
    <property type="entry name" value="Growth factor receptor domain"/>
    <property type="match status" value="1"/>
</dbReference>
<accession>A0A852KEY8</accession>
<dbReference type="OrthoDB" id="5985519at2759"/>
<evidence type="ECO:0000256" key="4">
    <source>
        <dbReference type="ARBA" id="ARBA00022530"/>
    </source>
</evidence>
<dbReference type="InterPro" id="IPR049883">
    <property type="entry name" value="NOTCH1_EGF-like"/>
</dbReference>
<keyword evidence="17" id="KW-1185">Reference proteome</keyword>
<feature type="non-terminal residue" evidence="16">
    <location>
        <position position="1"/>
    </location>
</feature>
<dbReference type="EMBL" id="WBNH01002080">
    <property type="protein sequence ID" value="NXX75809.1"/>
    <property type="molecule type" value="Genomic_DNA"/>
</dbReference>
<proteinExistence type="inferred from homology"/>
<dbReference type="SUPFAM" id="SSF48726">
    <property type="entry name" value="Immunoglobulin"/>
    <property type="match status" value="1"/>
</dbReference>
<feature type="disulfide bond" evidence="12">
    <location>
        <begin position="363"/>
        <end position="373"/>
    </location>
</feature>
<evidence type="ECO:0000313" key="16">
    <source>
        <dbReference type="EMBL" id="NXX75809.1"/>
    </source>
</evidence>
<feature type="non-terminal residue" evidence="16">
    <location>
        <position position="390"/>
    </location>
</feature>
<dbReference type="SMART" id="SM00179">
    <property type="entry name" value="EGF_CA"/>
    <property type="match status" value="1"/>
</dbReference>
<dbReference type="InterPro" id="IPR036179">
    <property type="entry name" value="Ig-like_dom_sf"/>
</dbReference>
<evidence type="ECO:0000259" key="15">
    <source>
        <dbReference type="PROSITE" id="PS50993"/>
    </source>
</evidence>
<feature type="domain" description="Ig-like" evidence="14">
    <location>
        <begin position="29"/>
        <end position="114"/>
    </location>
</feature>
<dbReference type="InterPro" id="IPR000152">
    <property type="entry name" value="EGF-type_Asp/Asn_hydroxyl_site"/>
</dbReference>
<keyword evidence="6" id="KW-0732">Signal</keyword>
<keyword evidence="5 12" id="KW-0245">EGF-like domain</keyword>
<dbReference type="PROSITE" id="PS01187">
    <property type="entry name" value="EGF_CA"/>
    <property type="match status" value="1"/>
</dbReference>
<dbReference type="InterPro" id="IPR001881">
    <property type="entry name" value="EGF-like_Ca-bd_dom"/>
</dbReference>
<dbReference type="GO" id="GO:0005886">
    <property type="term" value="C:plasma membrane"/>
    <property type="evidence" value="ECO:0007669"/>
    <property type="project" value="TreeGrafter"/>
</dbReference>
<comment type="caution">
    <text evidence="12">Lacks conserved residue(s) required for the propagation of feature annotation.</text>
</comment>
<comment type="caution">
    <text evidence="16">The sequence shown here is derived from an EMBL/GenBank/DDBJ whole genome shotgun (WGS) entry which is preliminary data.</text>
</comment>
<dbReference type="GO" id="GO:0007411">
    <property type="term" value="P:axon guidance"/>
    <property type="evidence" value="ECO:0007669"/>
    <property type="project" value="TreeGrafter"/>
</dbReference>
<dbReference type="Pfam" id="PF07474">
    <property type="entry name" value="G2F"/>
    <property type="match status" value="1"/>
</dbReference>
<dbReference type="SMART" id="SM00682">
    <property type="entry name" value="G2F"/>
    <property type="match status" value="1"/>
</dbReference>
<dbReference type="AlphaFoldDB" id="A0A852KEY8"/>
<dbReference type="PROSITE" id="PS50993">
    <property type="entry name" value="NIDOGEN_G2"/>
    <property type="match status" value="1"/>
</dbReference>
<evidence type="ECO:0000256" key="7">
    <source>
        <dbReference type="ARBA" id="ARBA00022737"/>
    </source>
</evidence>
<dbReference type="InterPro" id="IPR006605">
    <property type="entry name" value="G2_nidogen/fibulin_G2F"/>
</dbReference>
<organism evidence="16 17">
    <name type="scientific">Urocolius indicus</name>
    <name type="common">Red-faced mousebird</name>
    <name type="synonym">Colius indicus</name>
    <dbReference type="NCBI Taxonomy" id="458196"/>
    <lineage>
        <taxon>Eukaryota</taxon>
        <taxon>Metazoa</taxon>
        <taxon>Chordata</taxon>
        <taxon>Craniata</taxon>
        <taxon>Vertebrata</taxon>
        <taxon>Euteleostomi</taxon>
        <taxon>Archelosauria</taxon>
        <taxon>Archosauria</taxon>
        <taxon>Dinosauria</taxon>
        <taxon>Saurischia</taxon>
        <taxon>Theropoda</taxon>
        <taxon>Coelurosauria</taxon>
        <taxon>Aves</taxon>
        <taxon>Neognathae</taxon>
        <taxon>Neoaves</taxon>
        <taxon>Telluraves</taxon>
        <taxon>Coraciimorphae</taxon>
        <taxon>Coliiformes</taxon>
        <taxon>Coliidae</taxon>
        <taxon>Urocolius</taxon>
    </lineage>
</organism>
<dbReference type="InterPro" id="IPR000742">
    <property type="entry name" value="EGF"/>
</dbReference>
<keyword evidence="8" id="KW-0106">Calcium</keyword>
<keyword evidence="11" id="KW-0393">Immunoglobulin domain</keyword>
<dbReference type="SUPFAM" id="SSF54511">
    <property type="entry name" value="GFP-like"/>
    <property type="match status" value="1"/>
</dbReference>
<evidence type="ECO:0000256" key="11">
    <source>
        <dbReference type="ARBA" id="ARBA00023319"/>
    </source>
</evidence>
<evidence type="ECO:0000256" key="12">
    <source>
        <dbReference type="PROSITE-ProRule" id="PRU00076"/>
    </source>
</evidence>
<evidence type="ECO:0000256" key="2">
    <source>
        <dbReference type="ARBA" id="ARBA00009588"/>
    </source>
</evidence>
<evidence type="ECO:0000259" key="13">
    <source>
        <dbReference type="PROSITE" id="PS50026"/>
    </source>
</evidence>
<dbReference type="GO" id="GO:0030424">
    <property type="term" value="C:axon"/>
    <property type="evidence" value="ECO:0007669"/>
    <property type="project" value="TreeGrafter"/>
</dbReference>
<sequence>EDVGYYRCVAENDGGTAAKVVTLALQSAPKVVVMPRAVVVGAGQRVLLHCTVSGEPTPTVEWQRDGEPLPEGLGARVLPNATLLLPAVSRRNAGTYSCLARNTLGSAVARASLAVQGEPRRVRGSLVGVINSHELGITSLDASVQEEPRSGTVVIRSSISSVPPAVGPLMRVLVAIVAPVYWSLAHAGGEARSGFLLTRGTFQHESQLEFATGELLRVTHVARGTDGTGALLLDSVISGSVPESIGEAAVLPQDFSERYVRVGAGRLSGGSVQSFLRDGHSLSARCNHTILYEPSGAPQPPDVQHVRARAITASYDPASEELRFQLRASLEEGNEGISRDRDQCPSGFILDPGQLYCIDLDECQMLSPCQHDCRNIPGSYRCVCPAGYRL</sequence>
<evidence type="ECO:0000256" key="5">
    <source>
        <dbReference type="ARBA" id="ARBA00022536"/>
    </source>
</evidence>
<dbReference type="GO" id="GO:0098632">
    <property type="term" value="F:cell-cell adhesion mediator activity"/>
    <property type="evidence" value="ECO:0007669"/>
    <property type="project" value="TreeGrafter"/>
</dbReference>
<feature type="domain" description="Nidogen G2 beta-barrel" evidence="15">
    <location>
        <begin position="118"/>
        <end position="340"/>
    </location>
</feature>
<evidence type="ECO:0000256" key="9">
    <source>
        <dbReference type="ARBA" id="ARBA00023157"/>
    </source>
</evidence>
<dbReference type="PROSITE" id="PS50026">
    <property type="entry name" value="EGF_3"/>
    <property type="match status" value="1"/>
</dbReference>
<evidence type="ECO:0000259" key="14">
    <source>
        <dbReference type="PROSITE" id="PS50835"/>
    </source>
</evidence>
<dbReference type="InterPro" id="IPR003599">
    <property type="entry name" value="Ig_sub"/>
</dbReference>
<dbReference type="PANTHER" id="PTHR10075">
    <property type="entry name" value="BASIGIN RELATED"/>
    <property type="match status" value="1"/>
</dbReference>
<keyword evidence="4" id="KW-0272">Extracellular matrix</keyword>
<dbReference type="InterPro" id="IPR003598">
    <property type="entry name" value="Ig_sub2"/>
</dbReference>
<evidence type="ECO:0000256" key="1">
    <source>
        <dbReference type="ARBA" id="ARBA00004498"/>
    </source>
</evidence>